<dbReference type="KEGG" id="hprf:HLPR_03230"/>
<keyword evidence="2" id="KW-1185">Reference proteome</keyword>
<evidence type="ECO:0000313" key="1">
    <source>
        <dbReference type="EMBL" id="BEP27992.1"/>
    </source>
</evidence>
<dbReference type="Gene3D" id="3.30.1780.10">
    <property type="entry name" value="ornithine cyclodeaminase, domain 1"/>
    <property type="match status" value="1"/>
</dbReference>
<proteinExistence type="predicted"/>
<dbReference type="InterPro" id="IPR036291">
    <property type="entry name" value="NAD(P)-bd_dom_sf"/>
</dbReference>
<evidence type="ECO:0000313" key="2">
    <source>
        <dbReference type="Proteomes" id="UP001321786"/>
    </source>
</evidence>
<name>A0AAU9EBR2_9FIRM</name>
<sequence>MFKLKVLNHEVLKEVLEMKMVLKAIENVYVLKAERKTELFPMVFHEFNPGVSDMDIKSGLLKDVDIFGLKLVSWFGENKEKNLL</sequence>
<gene>
    <name evidence="1" type="ORF">HLPR_03230</name>
</gene>
<dbReference type="SUPFAM" id="SSF51735">
    <property type="entry name" value="NAD(P)-binding Rossmann-fold domains"/>
    <property type="match status" value="1"/>
</dbReference>
<dbReference type="InterPro" id="IPR023401">
    <property type="entry name" value="ODC_N"/>
</dbReference>
<reference evidence="1 2" key="1">
    <citation type="submission" date="2023-08" db="EMBL/GenBank/DDBJ databases">
        <title>Helicovermis profunda gen. nov., sp. nov., a novel mesophilic, fermentative bacterium within the Bacillota from a deep-sea hydrothermal vent chimney.</title>
        <authorList>
            <person name="Miyazaki U."/>
            <person name="Mizutani D."/>
            <person name="Hashimoto Y."/>
            <person name="Tame A."/>
            <person name="Sawayama S."/>
            <person name="Miyazaki J."/>
            <person name="Takai K."/>
            <person name="Nakagawa S."/>
        </authorList>
    </citation>
    <scope>NUCLEOTIDE SEQUENCE [LARGE SCALE GENOMIC DNA]</scope>
    <source>
        <strain evidence="1 2">S502</strain>
    </source>
</reference>
<dbReference type="Proteomes" id="UP001321786">
    <property type="component" value="Chromosome"/>
</dbReference>
<dbReference type="RefSeq" id="WP_338536348.1">
    <property type="nucleotide sequence ID" value="NZ_AP028654.1"/>
</dbReference>
<protein>
    <submittedName>
        <fullName evidence="1">Uncharacterized protein</fullName>
    </submittedName>
</protein>
<dbReference type="AlphaFoldDB" id="A0AAU9EBR2"/>
<accession>A0AAU9EBR2</accession>
<organism evidence="1 2">
    <name type="scientific">Helicovermis profundi</name>
    <dbReference type="NCBI Taxonomy" id="3065157"/>
    <lineage>
        <taxon>Bacteria</taxon>
        <taxon>Bacillati</taxon>
        <taxon>Bacillota</taxon>
        <taxon>Clostridia</taxon>
        <taxon>Helicovermis</taxon>
    </lineage>
</organism>
<dbReference type="EMBL" id="AP028654">
    <property type="protein sequence ID" value="BEP27992.1"/>
    <property type="molecule type" value="Genomic_DNA"/>
</dbReference>